<organism evidence="2 3">
    <name type="scientific">Panicum virgatum</name>
    <name type="common">Blackwell switchgrass</name>
    <dbReference type="NCBI Taxonomy" id="38727"/>
    <lineage>
        <taxon>Eukaryota</taxon>
        <taxon>Viridiplantae</taxon>
        <taxon>Streptophyta</taxon>
        <taxon>Embryophyta</taxon>
        <taxon>Tracheophyta</taxon>
        <taxon>Spermatophyta</taxon>
        <taxon>Magnoliopsida</taxon>
        <taxon>Liliopsida</taxon>
        <taxon>Poales</taxon>
        <taxon>Poaceae</taxon>
        <taxon>PACMAD clade</taxon>
        <taxon>Panicoideae</taxon>
        <taxon>Panicodae</taxon>
        <taxon>Paniceae</taxon>
        <taxon>Panicinae</taxon>
        <taxon>Panicum</taxon>
        <taxon>Panicum sect. Hiantes</taxon>
    </lineage>
</organism>
<gene>
    <name evidence="2" type="ORF">PVAP13_2NG517603</name>
</gene>
<feature type="compositionally biased region" description="Polar residues" evidence="1">
    <location>
        <begin position="96"/>
        <end position="125"/>
    </location>
</feature>
<evidence type="ECO:0000313" key="2">
    <source>
        <dbReference type="EMBL" id="KAG2637428.1"/>
    </source>
</evidence>
<feature type="region of interest" description="Disordered" evidence="1">
    <location>
        <begin position="55"/>
        <end position="141"/>
    </location>
</feature>
<feature type="region of interest" description="Disordered" evidence="1">
    <location>
        <begin position="155"/>
        <end position="201"/>
    </location>
</feature>
<accession>A0A8T0VR53</accession>
<comment type="caution">
    <text evidence="2">The sequence shown here is derived from an EMBL/GenBank/DDBJ whole genome shotgun (WGS) entry which is preliminary data.</text>
</comment>
<dbReference type="PANTHER" id="PTHR33170:SF41">
    <property type="entry name" value="CCHC-TYPE DOMAIN-CONTAINING PROTEIN"/>
    <property type="match status" value="1"/>
</dbReference>
<keyword evidence="3" id="KW-1185">Reference proteome</keyword>
<feature type="compositionally biased region" description="Polar residues" evidence="1">
    <location>
        <begin position="172"/>
        <end position="187"/>
    </location>
</feature>
<proteinExistence type="predicted"/>
<dbReference type="PANTHER" id="PTHR33170">
    <property type="entry name" value="DUF4283 DOMAIN-CONTAINING PROTEIN-RELATED"/>
    <property type="match status" value="1"/>
</dbReference>
<dbReference type="EMBL" id="CM029040">
    <property type="protein sequence ID" value="KAG2637428.1"/>
    <property type="molecule type" value="Genomic_DNA"/>
</dbReference>
<evidence type="ECO:0000256" key="1">
    <source>
        <dbReference type="SAM" id="MobiDB-lite"/>
    </source>
</evidence>
<dbReference type="Proteomes" id="UP000823388">
    <property type="component" value="Chromosome 2N"/>
</dbReference>
<sequence>MLGATQMVDMKFTKEHNVARLKVAVLDPELIPNLVDVLIGDYVYELPFRVEFEGEENNPMPIDMDIDPTGHGGEDNGDNLEGGDGKENTGGKDRNASSNSKMDTQAGNSQTGTGQKIHKQNTTETIKPVVASSPTGPNESLLAEPLMAGVDDFGMKSQQQSKPKNLPANPYATPTRSSNRSAATTDVDSVEKASKLKANKNLDVPQNKGFIQGNVLVMPLDAVAAQ</sequence>
<name>A0A8T0VR53_PANVG</name>
<dbReference type="AlphaFoldDB" id="A0A8T0VR53"/>
<evidence type="ECO:0000313" key="3">
    <source>
        <dbReference type="Proteomes" id="UP000823388"/>
    </source>
</evidence>
<protein>
    <submittedName>
        <fullName evidence="2">Uncharacterized protein</fullName>
    </submittedName>
</protein>
<reference evidence="2" key="1">
    <citation type="submission" date="2020-05" db="EMBL/GenBank/DDBJ databases">
        <title>WGS assembly of Panicum virgatum.</title>
        <authorList>
            <person name="Lovell J.T."/>
            <person name="Jenkins J."/>
            <person name="Shu S."/>
            <person name="Juenger T.E."/>
            <person name="Schmutz J."/>
        </authorList>
    </citation>
    <scope>NUCLEOTIDE SEQUENCE</scope>
    <source>
        <strain evidence="2">AP13</strain>
    </source>
</reference>
<feature type="compositionally biased region" description="Basic and acidic residues" evidence="1">
    <location>
        <begin position="83"/>
        <end position="95"/>
    </location>
</feature>